<dbReference type="EMBL" id="HACG01035742">
    <property type="protein sequence ID" value="CEK82607.1"/>
    <property type="molecule type" value="Transcribed_RNA"/>
</dbReference>
<reference evidence="1" key="1">
    <citation type="submission" date="2014-12" db="EMBL/GenBank/DDBJ databases">
        <title>Insight into the proteome of Arion vulgaris.</title>
        <authorList>
            <person name="Aradska J."/>
            <person name="Bulat T."/>
            <person name="Smidak R."/>
            <person name="Sarate P."/>
            <person name="Gangsoo J."/>
            <person name="Sialana F."/>
            <person name="Bilban M."/>
            <person name="Lubec G."/>
        </authorList>
    </citation>
    <scope>NUCLEOTIDE SEQUENCE</scope>
    <source>
        <tissue evidence="1">Skin</tissue>
    </source>
</reference>
<evidence type="ECO:0000313" key="1">
    <source>
        <dbReference type="EMBL" id="CEK82607.1"/>
    </source>
</evidence>
<gene>
    <name evidence="1" type="primary">ORF132499</name>
</gene>
<dbReference type="AlphaFoldDB" id="A0A0B7APS3"/>
<proteinExistence type="predicted"/>
<sequence>MSQHTTVPKDVPAASQHWERLTAKLVTSPCLGSFRSIQAAPEQRRSHPTM</sequence>
<protein>
    <submittedName>
        <fullName evidence="1">Uncharacterized protein</fullName>
    </submittedName>
</protein>
<name>A0A0B7APS3_9EUPU</name>
<accession>A0A0B7APS3</accession>
<organism evidence="1">
    <name type="scientific">Arion vulgaris</name>
    <dbReference type="NCBI Taxonomy" id="1028688"/>
    <lineage>
        <taxon>Eukaryota</taxon>
        <taxon>Metazoa</taxon>
        <taxon>Spiralia</taxon>
        <taxon>Lophotrochozoa</taxon>
        <taxon>Mollusca</taxon>
        <taxon>Gastropoda</taxon>
        <taxon>Heterobranchia</taxon>
        <taxon>Euthyneura</taxon>
        <taxon>Panpulmonata</taxon>
        <taxon>Eupulmonata</taxon>
        <taxon>Stylommatophora</taxon>
        <taxon>Helicina</taxon>
        <taxon>Arionoidea</taxon>
        <taxon>Arionidae</taxon>
        <taxon>Arion</taxon>
    </lineage>
</organism>